<dbReference type="HOGENOM" id="CLU_028393_2_1_9"/>
<comment type="catalytic activity">
    <reaction evidence="4">
        <text>L-alanine = D-alanine</text>
        <dbReference type="Rhea" id="RHEA:20249"/>
        <dbReference type="ChEBI" id="CHEBI:57416"/>
        <dbReference type="ChEBI" id="CHEBI:57972"/>
        <dbReference type="EC" id="5.1.1.1"/>
    </reaction>
</comment>
<dbReference type="Pfam" id="PF00842">
    <property type="entry name" value="Ala_racemase_C"/>
    <property type="match status" value="1"/>
</dbReference>
<dbReference type="GO" id="GO:0005829">
    <property type="term" value="C:cytosol"/>
    <property type="evidence" value="ECO:0007669"/>
    <property type="project" value="TreeGrafter"/>
</dbReference>
<dbReference type="AlphaFoldDB" id="C5RCN6"/>
<dbReference type="eggNOG" id="COG0787">
    <property type="taxonomic scope" value="Bacteria"/>
</dbReference>
<name>C5RCN6_WEIPA</name>
<evidence type="ECO:0000256" key="4">
    <source>
        <dbReference type="HAMAP-Rule" id="MF_01201"/>
    </source>
</evidence>
<dbReference type="SMART" id="SM01005">
    <property type="entry name" value="Ala_racemase_C"/>
    <property type="match status" value="1"/>
</dbReference>
<dbReference type="PANTHER" id="PTHR30511:SF0">
    <property type="entry name" value="ALANINE RACEMASE, CATABOLIC-RELATED"/>
    <property type="match status" value="1"/>
</dbReference>
<dbReference type="NCBIfam" id="TIGR00492">
    <property type="entry name" value="alr"/>
    <property type="match status" value="1"/>
</dbReference>
<comment type="cofactor">
    <cofactor evidence="1 4 5">
        <name>pyridoxal 5'-phosphate</name>
        <dbReference type="ChEBI" id="CHEBI:597326"/>
    </cofactor>
</comment>
<sequence>MQSKIKGALIMVVAVTRPTRIKISQAAVTHNVAVTRQASGAKFMFLAVKANAYGFGLIPMAQAAIKAGVDGLAVAVLDEALALRQAGITVPIIILGITLPQYAKLIADNDLIATVSDLDWLQAAQQNLAGSQSTLQVNLGVDTGMGRIGFRNRESLSEAITYLASQPIFFKYQSIMTHFSESDSLATDYFQKQLSNWHRLTDGLPMPPMVHLANSGAAMYHADEIPTDYIRAGTVVYGIEPSRGEVLPDNYLKPVLTLETELIFVKQMPANVGISYGHTYYTHEGEWVGTVPIGYADGLPRPIQGFEVLVNGQKAPIIGQIAMDQLMISLPEKLPVGTVVTIIGKQGQYENTLEDVAQHVGLAPWVVATGLQDRLMRVLVD</sequence>
<dbReference type="PANTHER" id="PTHR30511">
    <property type="entry name" value="ALANINE RACEMASE"/>
    <property type="match status" value="1"/>
</dbReference>
<reference evidence="8 9" key="1">
    <citation type="submission" date="2009-04" db="EMBL/GenBank/DDBJ databases">
        <authorList>
            <person name="Qin X."/>
            <person name="Bachman B."/>
            <person name="Battles P."/>
            <person name="Bell A."/>
            <person name="Bess C."/>
            <person name="Bickham C."/>
            <person name="Chaboub L."/>
            <person name="Chen D."/>
            <person name="Coyle M."/>
            <person name="Deiros D.R."/>
            <person name="Dinh H."/>
            <person name="Forbes L."/>
            <person name="Fowler G."/>
            <person name="Francisco L."/>
            <person name="Fu Q."/>
            <person name="Gubbala S."/>
            <person name="Hale W."/>
            <person name="Han Y."/>
            <person name="Hemphill L."/>
            <person name="Highlander S.K."/>
            <person name="Hirani K."/>
            <person name="Hogues M."/>
            <person name="Jackson L."/>
            <person name="Jakkamsetti A."/>
            <person name="Javaid M."/>
            <person name="Jiang H."/>
            <person name="Korchina V."/>
            <person name="Kovar C."/>
            <person name="Lara F."/>
            <person name="Lee S."/>
            <person name="Mata R."/>
            <person name="Mathew T."/>
            <person name="Moen C."/>
            <person name="Morales K."/>
            <person name="Munidasa M."/>
            <person name="Nazareth L."/>
            <person name="Ngo R."/>
            <person name="Nguyen L."/>
            <person name="Okwuonu G."/>
            <person name="Ongeri F."/>
            <person name="Patil S."/>
            <person name="Petrosino J."/>
            <person name="Pham C."/>
            <person name="Pham P."/>
            <person name="Pu L.-L."/>
            <person name="Puazo M."/>
            <person name="Raj R."/>
            <person name="Reid J."/>
            <person name="Rouhana J."/>
            <person name="Saada N."/>
            <person name="Shang Y."/>
            <person name="Simmons D."/>
            <person name="Thornton R."/>
            <person name="Warren J."/>
            <person name="Weissenberger G."/>
            <person name="Zhang J."/>
            <person name="Zhang L."/>
            <person name="Zhou C."/>
            <person name="Zhu D."/>
            <person name="Muzny D."/>
            <person name="Worley K."/>
            <person name="Gibbs R."/>
        </authorList>
    </citation>
    <scope>NUCLEOTIDE SEQUENCE [LARGE SCALE GENOMIC DNA]</scope>
    <source>
        <strain evidence="8 9">ATCC 33313</strain>
    </source>
</reference>
<evidence type="ECO:0000256" key="2">
    <source>
        <dbReference type="ARBA" id="ARBA00022898"/>
    </source>
</evidence>
<dbReference type="FunFam" id="3.20.20.10:FF:000002">
    <property type="entry name" value="Alanine racemase"/>
    <property type="match status" value="1"/>
</dbReference>
<evidence type="ECO:0000259" key="7">
    <source>
        <dbReference type="SMART" id="SM01005"/>
    </source>
</evidence>
<dbReference type="SUPFAM" id="SSF50621">
    <property type="entry name" value="Alanine racemase C-terminal domain-like"/>
    <property type="match status" value="1"/>
</dbReference>
<keyword evidence="3 4" id="KW-0413">Isomerase</keyword>
<dbReference type="EC" id="5.1.1.1" evidence="4"/>
<dbReference type="SUPFAM" id="SSF51419">
    <property type="entry name" value="PLP-binding barrel"/>
    <property type="match status" value="1"/>
</dbReference>
<evidence type="ECO:0000256" key="6">
    <source>
        <dbReference type="PIRSR" id="PIRSR600821-52"/>
    </source>
</evidence>
<dbReference type="InterPro" id="IPR029066">
    <property type="entry name" value="PLP-binding_barrel"/>
</dbReference>
<organism evidence="8 9">
    <name type="scientific">Weissella paramesenteroides ATCC 33313</name>
    <dbReference type="NCBI Taxonomy" id="585506"/>
    <lineage>
        <taxon>Bacteria</taxon>
        <taxon>Bacillati</taxon>
        <taxon>Bacillota</taxon>
        <taxon>Bacilli</taxon>
        <taxon>Lactobacillales</taxon>
        <taxon>Lactobacillaceae</taxon>
        <taxon>Weissella</taxon>
    </lineage>
</organism>
<feature type="binding site" evidence="4 6">
    <location>
        <position position="147"/>
    </location>
    <ligand>
        <name>substrate</name>
    </ligand>
</feature>
<comment type="caution">
    <text evidence="8">The sequence shown here is derived from an EMBL/GenBank/DDBJ whole genome shotgun (WGS) entry which is preliminary data.</text>
</comment>
<dbReference type="Gene3D" id="2.40.37.10">
    <property type="entry name" value="Lyase, Ornithine Decarboxylase, Chain A, domain 1"/>
    <property type="match status" value="1"/>
</dbReference>
<feature type="active site" description="Proton acceptor; specific for D-alanine" evidence="4">
    <location>
        <position position="49"/>
    </location>
</feature>
<dbReference type="UniPathway" id="UPA00042">
    <property type="reaction ID" value="UER00497"/>
</dbReference>
<feature type="active site" description="Proton acceptor; specific for L-alanine" evidence="4">
    <location>
        <position position="276"/>
    </location>
</feature>
<dbReference type="EMBL" id="ACKU01000032">
    <property type="protein sequence ID" value="EER74192.1"/>
    <property type="molecule type" value="Genomic_DNA"/>
</dbReference>
<dbReference type="GO" id="GO:0030170">
    <property type="term" value="F:pyridoxal phosphate binding"/>
    <property type="evidence" value="ECO:0007669"/>
    <property type="project" value="UniProtKB-UniRule"/>
</dbReference>
<feature type="modified residue" description="N6-(pyridoxal phosphate)lysine" evidence="4 5">
    <location>
        <position position="49"/>
    </location>
</feature>
<dbReference type="InterPro" id="IPR009006">
    <property type="entry name" value="Ala_racemase/Decarboxylase_C"/>
</dbReference>
<dbReference type="GO" id="GO:0008784">
    <property type="term" value="F:alanine racemase activity"/>
    <property type="evidence" value="ECO:0007669"/>
    <property type="project" value="UniProtKB-UniRule"/>
</dbReference>
<evidence type="ECO:0000313" key="9">
    <source>
        <dbReference type="Proteomes" id="UP000004528"/>
    </source>
</evidence>
<comment type="function">
    <text evidence="4">Catalyzes the interconversion of L-alanine and D-alanine. May also act on other amino acids.</text>
</comment>
<evidence type="ECO:0000313" key="8">
    <source>
        <dbReference type="EMBL" id="EER74192.1"/>
    </source>
</evidence>
<dbReference type="GO" id="GO:0030632">
    <property type="term" value="P:D-alanine biosynthetic process"/>
    <property type="evidence" value="ECO:0007669"/>
    <property type="project" value="UniProtKB-UniRule"/>
</dbReference>
<comment type="similarity">
    <text evidence="4">Belongs to the alanine racemase family.</text>
</comment>
<dbReference type="PRINTS" id="PR00992">
    <property type="entry name" value="ALARACEMASE"/>
</dbReference>
<comment type="pathway">
    <text evidence="4">Amino-acid biosynthesis; D-alanine biosynthesis; D-alanine from L-alanine: step 1/1.</text>
</comment>
<evidence type="ECO:0000256" key="5">
    <source>
        <dbReference type="PIRSR" id="PIRSR600821-50"/>
    </source>
</evidence>
<dbReference type="HAMAP" id="MF_01201">
    <property type="entry name" value="Ala_racemase"/>
    <property type="match status" value="1"/>
</dbReference>
<dbReference type="STRING" id="585506.HMPREF0877_1732"/>
<dbReference type="InterPro" id="IPR011079">
    <property type="entry name" value="Ala_racemase_C"/>
</dbReference>
<keyword evidence="2 4" id="KW-0663">Pyridoxal phosphate</keyword>
<dbReference type="InterPro" id="IPR001608">
    <property type="entry name" value="Ala_racemase_N"/>
</dbReference>
<dbReference type="Proteomes" id="UP000004528">
    <property type="component" value="Unassembled WGS sequence"/>
</dbReference>
<dbReference type="CDD" id="cd00430">
    <property type="entry name" value="PLPDE_III_AR"/>
    <property type="match status" value="1"/>
</dbReference>
<dbReference type="Gene3D" id="3.20.20.10">
    <property type="entry name" value="Alanine racemase"/>
    <property type="match status" value="1"/>
</dbReference>
<proteinExistence type="inferred from homology"/>
<dbReference type="GO" id="GO:0009252">
    <property type="term" value="P:peptidoglycan biosynthetic process"/>
    <property type="evidence" value="ECO:0007669"/>
    <property type="project" value="TreeGrafter"/>
</dbReference>
<dbReference type="Pfam" id="PF01168">
    <property type="entry name" value="Ala_racemase_N"/>
    <property type="match status" value="1"/>
</dbReference>
<evidence type="ECO:0000256" key="1">
    <source>
        <dbReference type="ARBA" id="ARBA00001933"/>
    </source>
</evidence>
<gene>
    <name evidence="8" type="primary">alr</name>
    <name evidence="8" type="ORF">HMPREF0877_1732</name>
</gene>
<evidence type="ECO:0000256" key="3">
    <source>
        <dbReference type="ARBA" id="ARBA00023235"/>
    </source>
</evidence>
<dbReference type="InterPro" id="IPR000821">
    <property type="entry name" value="Ala_racemase"/>
</dbReference>
<feature type="domain" description="Alanine racemase C-terminal" evidence="7">
    <location>
        <begin position="255"/>
        <end position="380"/>
    </location>
</feature>
<keyword evidence="9" id="KW-1185">Reference proteome</keyword>
<feature type="binding site" evidence="4 6">
    <location>
        <position position="323"/>
    </location>
    <ligand>
        <name>substrate</name>
    </ligand>
</feature>
<accession>C5RCN6</accession>
<protein>
    <recommendedName>
        <fullName evidence="4">Alanine racemase</fullName>
        <ecNumber evidence="4">5.1.1.1</ecNumber>
    </recommendedName>
</protein>